<dbReference type="KEGG" id="cfj:CFIO01_07608"/>
<feature type="chain" id="PRO_5001456731" evidence="1">
    <location>
        <begin position="18"/>
        <end position="117"/>
    </location>
</feature>
<evidence type="ECO:0000313" key="2">
    <source>
        <dbReference type="EMBL" id="EXF86040.1"/>
    </source>
</evidence>
<dbReference type="eggNOG" id="ENOG502T5PB">
    <property type="taxonomic scope" value="Eukaryota"/>
</dbReference>
<gene>
    <name evidence="2" type="ORF">CFIO01_07608</name>
</gene>
<dbReference type="AlphaFoldDB" id="A0A010RBJ5"/>
<name>A0A010RBJ5_9PEZI</name>
<dbReference type="EMBL" id="JARH01000041">
    <property type="protein sequence ID" value="EXF86040.1"/>
    <property type="molecule type" value="Genomic_DNA"/>
</dbReference>
<evidence type="ECO:0000313" key="3">
    <source>
        <dbReference type="Proteomes" id="UP000020467"/>
    </source>
</evidence>
<sequence>MRFSTIFTLLAATLVVAAPAPADLQADGDKDKGGKKEGGAIASCEVQTAADHVKCIDACGAAKRSLMRRADQGLGDKGDKGKGGKDKGCIMDCTSKAVAGYTGCAGVGPGPAPTKPN</sequence>
<dbReference type="OrthoDB" id="4849249at2759"/>
<protein>
    <submittedName>
        <fullName evidence="2">Uncharacterized protein</fullName>
    </submittedName>
</protein>
<keyword evidence="1" id="KW-0732">Signal</keyword>
<organism evidence="2 3">
    <name type="scientific">Colletotrichum fioriniae PJ7</name>
    <dbReference type="NCBI Taxonomy" id="1445577"/>
    <lineage>
        <taxon>Eukaryota</taxon>
        <taxon>Fungi</taxon>
        <taxon>Dikarya</taxon>
        <taxon>Ascomycota</taxon>
        <taxon>Pezizomycotina</taxon>
        <taxon>Sordariomycetes</taxon>
        <taxon>Hypocreomycetidae</taxon>
        <taxon>Glomerellales</taxon>
        <taxon>Glomerellaceae</taxon>
        <taxon>Colletotrichum</taxon>
        <taxon>Colletotrichum acutatum species complex</taxon>
    </lineage>
</organism>
<keyword evidence="3" id="KW-1185">Reference proteome</keyword>
<proteinExistence type="predicted"/>
<feature type="signal peptide" evidence="1">
    <location>
        <begin position="1"/>
        <end position="17"/>
    </location>
</feature>
<dbReference type="HOGENOM" id="CLU_168416_0_0_1"/>
<accession>A0A010RBJ5</accession>
<dbReference type="Proteomes" id="UP000020467">
    <property type="component" value="Unassembled WGS sequence"/>
</dbReference>
<evidence type="ECO:0000256" key="1">
    <source>
        <dbReference type="SAM" id="SignalP"/>
    </source>
</evidence>
<reference evidence="2 3" key="1">
    <citation type="submission" date="2014-02" db="EMBL/GenBank/DDBJ databases">
        <title>The genome sequence of Colletotrichum fioriniae PJ7.</title>
        <authorList>
            <person name="Baroncelli R."/>
            <person name="Thon M.R."/>
        </authorList>
    </citation>
    <scope>NUCLEOTIDE SEQUENCE [LARGE SCALE GENOMIC DNA]</scope>
    <source>
        <strain evidence="2 3">PJ7</strain>
    </source>
</reference>
<comment type="caution">
    <text evidence="2">The sequence shown here is derived from an EMBL/GenBank/DDBJ whole genome shotgun (WGS) entry which is preliminary data.</text>
</comment>